<sequence length="86" mass="9346">MEANKEKSELVEKKEEIEGKKKNDGVESATGFDPMTKILIHKSFITDGGTSDSGVGKECSDHHVAEAPDDVLAFSRSVHKIDSSLE</sequence>
<feature type="region of interest" description="Disordered" evidence="1">
    <location>
        <begin position="1"/>
        <end position="30"/>
    </location>
</feature>
<organism evidence="2">
    <name type="scientific">Fagus sylvatica</name>
    <name type="common">Beechnut</name>
    <dbReference type="NCBI Taxonomy" id="28930"/>
    <lineage>
        <taxon>Eukaryota</taxon>
        <taxon>Viridiplantae</taxon>
        <taxon>Streptophyta</taxon>
        <taxon>Embryophyta</taxon>
        <taxon>Tracheophyta</taxon>
        <taxon>Spermatophyta</taxon>
        <taxon>Magnoliopsida</taxon>
        <taxon>eudicotyledons</taxon>
        <taxon>Gunneridae</taxon>
        <taxon>Pentapetalae</taxon>
        <taxon>rosids</taxon>
        <taxon>fabids</taxon>
        <taxon>Fagales</taxon>
        <taxon>Fagaceae</taxon>
        <taxon>Fagus</taxon>
    </lineage>
</organism>
<name>A0A2N9G3M8_FAGSY</name>
<protein>
    <submittedName>
        <fullName evidence="2">Uncharacterized protein</fullName>
    </submittedName>
</protein>
<evidence type="ECO:0000313" key="2">
    <source>
        <dbReference type="EMBL" id="SPC94093.1"/>
    </source>
</evidence>
<feature type="compositionally biased region" description="Basic and acidic residues" evidence="1">
    <location>
        <begin position="1"/>
        <end position="25"/>
    </location>
</feature>
<evidence type="ECO:0000256" key="1">
    <source>
        <dbReference type="SAM" id="MobiDB-lite"/>
    </source>
</evidence>
<accession>A0A2N9G3M8</accession>
<gene>
    <name evidence="2" type="ORF">FSB_LOCUS21975</name>
</gene>
<proteinExistence type="predicted"/>
<reference evidence="2" key="1">
    <citation type="submission" date="2018-02" db="EMBL/GenBank/DDBJ databases">
        <authorList>
            <person name="Cohen D.B."/>
            <person name="Kent A.D."/>
        </authorList>
    </citation>
    <scope>NUCLEOTIDE SEQUENCE</scope>
</reference>
<dbReference type="AlphaFoldDB" id="A0A2N9G3M8"/>
<dbReference type="EMBL" id="OIVN01001447">
    <property type="protein sequence ID" value="SPC94093.1"/>
    <property type="molecule type" value="Genomic_DNA"/>
</dbReference>